<dbReference type="InterPro" id="IPR029052">
    <property type="entry name" value="Metallo-depent_PP-like"/>
</dbReference>
<feature type="signal peptide" evidence="1">
    <location>
        <begin position="1"/>
        <end position="26"/>
    </location>
</feature>
<gene>
    <name evidence="3" type="ORF">J2S67_001510</name>
</gene>
<dbReference type="InterPro" id="IPR004843">
    <property type="entry name" value="Calcineurin-like_PHP"/>
</dbReference>
<dbReference type="Proteomes" id="UP001180715">
    <property type="component" value="Unassembled WGS sequence"/>
</dbReference>
<organism evidence="3 4">
    <name type="scientific">Pseudoglutamicibacter albus</name>
    <dbReference type="NCBI Taxonomy" id="98671"/>
    <lineage>
        <taxon>Bacteria</taxon>
        <taxon>Bacillati</taxon>
        <taxon>Actinomycetota</taxon>
        <taxon>Actinomycetes</taxon>
        <taxon>Micrococcales</taxon>
        <taxon>Micrococcaceae</taxon>
        <taxon>Pseudoglutamicibacter</taxon>
    </lineage>
</organism>
<feature type="chain" id="PRO_5045255666" evidence="1">
    <location>
        <begin position="27"/>
        <end position="339"/>
    </location>
</feature>
<dbReference type="Pfam" id="PF00149">
    <property type="entry name" value="Metallophos"/>
    <property type="match status" value="1"/>
</dbReference>
<sequence>MPRLKRCAVYASGAAVALSSVIAAKAAWNALDFQLEEHAVPVLEPGARPVRLLHISDIHMAPGQSAKAMWLRSLADLEPDLVINTGDNLARHNGEGPLIEALAPLLERPGAFVPGSHCYHTSRLKNPLSYLNKKRLTGEKIRYARKDELDWRRMHAAFEDAGWVNAANANGWIKLPAAKTSGGAGSEPHSGSGFRNAQEAASATRWVAVSGVDDPHIGLDQPTGWPEPTMEQTIGTVAFRLGLTHAPYRRVLNQLTTAGADLILAGHTHGGQLALPGFGAVVSNADIPAGRAAGLGVWIAGRKRTYLNVSQGIGASRFVPFRTGFKPAASLITLVAREV</sequence>
<dbReference type="Gene3D" id="3.60.21.10">
    <property type="match status" value="1"/>
</dbReference>
<evidence type="ECO:0000313" key="4">
    <source>
        <dbReference type="Proteomes" id="UP001180715"/>
    </source>
</evidence>
<keyword evidence="4" id="KW-1185">Reference proteome</keyword>
<dbReference type="RefSeq" id="WP_052048733.1">
    <property type="nucleotide sequence ID" value="NZ_JAVDXX010000001.1"/>
</dbReference>
<keyword evidence="1" id="KW-0732">Signal</keyword>
<proteinExistence type="predicted"/>
<dbReference type="EMBL" id="JAVDXX010000001">
    <property type="protein sequence ID" value="MDR7294242.1"/>
    <property type="molecule type" value="Genomic_DNA"/>
</dbReference>
<dbReference type="PANTHER" id="PTHR31302:SF20">
    <property type="entry name" value="CONSERVED PROTEIN"/>
    <property type="match status" value="1"/>
</dbReference>
<evidence type="ECO:0000259" key="2">
    <source>
        <dbReference type="Pfam" id="PF00149"/>
    </source>
</evidence>
<dbReference type="SUPFAM" id="SSF56300">
    <property type="entry name" value="Metallo-dependent phosphatases"/>
    <property type="match status" value="1"/>
</dbReference>
<dbReference type="PANTHER" id="PTHR31302">
    <property type="entry name" value="TRANSMEMBRANE PROTEIN WITH METALLOPHOSPHOESTERASE DOMAIN-RELATED"/>
    <property type="match status" value="1"/>
</dbReference>
<evidence type="ECO:0000313" key="3">
    <source>
        <dbReference type="EMBL" id="MDR7294242.1"/>
    </source>
</evidence>
<name>A0ABU1Z0W2_9MICC</name>
<accession>A0ABU1Z0W2</accession>
<evidence type="ECO:0000256" key="1">
    <source>
        <dbReference type="SAM" id="SignalP"/>
    </source>
</evidence>
<reference evidence="3" key="1">
    <citation type="submission" date="2023-07" db="EMBL/GenBank/DDBJ databases">
        <title>Sequencing the genomes of 1000 actinobacteria strains.</title>
        <authorList>
            <person name="Klenk H.-P."/>
        </authorList>
    </citation>
    <scope>NUCLEOTIDE SEQUENCE</scope>
    <source>
        <strain evidence="3">DSM 13068</strain>
    </source>
</reference>
<feature type="domain" description="Calcineurin-like phosphoesterase" evidence="2">
    <location>
        <begin position="51"/>
        <end position="270"/>
    </location>
</feature>
<protein>
    <submittedName>
        <fullName evidence="3">MPP superfamily phosphohydrolase</fullName>
    </submittedName>
</protein>
<comment type="caution">
    <text evidence="3">The sequence shown here is derived from an EMBL/GenBank/DDBJ whole genome shotgun (WGS) entry which is preliminary data.</text>
</comment>
<dbReference type="InterPro" id="IPR051158">
    <property type="entry name" value="Metallophosphoesterase_sf"/>
</dbReference>